<dbReference type="RefSeq" id="WP_134362734.1">
    <property type="nucleotide sequence ID" value="NZ_SOGJ01000012.1"/>
</dbReference>
<feature type="compositionally biased region" description="Low complexity" evidence="1">
    <location>
        <begin position="96"/>
        <end position="113"/>
    </location>
</feature>
<proteinExistence type="predicted"/>
<keyword evidence="3" id="KW-1185">Reference proteome</keyword>
<name>A0ABY2J4M2_9MICO</name>
<dbReference type="Proteomes" id="UP000298355">
    <property type="component" value="Unassembled WGS sequence"/>
</dbReference>
<protein>
    <submittedName>
        <fullName evidence="2">Uncharacterized protein</fullName>
    </submittedName>
</protein>
<organism evidence="2 3">
    <name type="scientific">Cryobacterium breve</name>
    <dbReference type="NCBI Taxonomy" id="1259258"/>
    <lineage>
        <taxon>Bacteria</taxon>
        <taxon>Bacillati</taxon>
        <taxon>Actinomycetota</taxon>
        <taxon>Actinomycetes</taxon>
        <taxon>Micrococcales</taxon>
        <taxon>Microbacteriaceae</taxon>
        <taxon>Cryobacterium</taxon>
    </lineage>
</organism>
<evidence type="ECO:0000256" key="1">
    <source>
        <dbReference type="SAM" id="MobiDB-lite"/>
    </source>
</evidence>
<evidence type="ECO:0000313" key="3">
    <source>
        <dbReference type="Proteomes" id="UP000298355"/>
    </source>
</evidence>
<gene>
    <name evidence="2" type="ORF">E3O65_05500</name>
</gene>
<evidence type="ECO:0000313" key="2">
    <source>
        <dbReference type="EMBL" id="TFC99829.1"/>
    </source>
</evidence>
<accession>A0ABY2J4M2</accession>
<feature type="compositionally biased region" description="Pro residues" evidence="1">
    <location>
        <begin position="83"/>
        <end position="95"/>
    </location>
</feature>
<reference evidence="2 3" key="1">
    <citation type="submission" date="2019-03" db="EMBL/GenBank/DDBJ databases">
        <title>Genomics of glacier-inhabiting Cryobacterium strains.</title>
        <authorList>
            <person name="Liu Q."/>
            <person name="Xin Y.-H."/>
        </authorList>
    </citation>
    <scope>NUCLEOTIDE SEQUENCE [LARGE SCALE GENOMIC DNA]</scope>
    <source>
        <strain evidence="2 3">TMT4-23</strain>
    </source>
</reference>
<feature type="region of interest" description="Disordered" evidence="1">
    <location>
        <begin position="79"/>
        <end position="113"/>
    </location>
</feature>
<comment type="caution">
    <text evidence="2">The sequence shown here is derived from an EMBL/GenBank/DDBJ whole genome shotgun (WGS) entry which is preliminary data.</text>
</comment>
<sequence length="146" mass="14762">MKTFWGAVVAVVVAVSLTGCGEVAVPAGAHRTGVAVERTWTPTPAAPEIIPVEADAEAEPAPVDADAQVEDTTDAVEVVTPPEAAPSPAAPPVNGSPPVDVAPAAPATPTVNPFDEWMTNPTFTCDPGFAPGWINEQGVPTSCVAN</sequence>
<dbReference type="EMBL" id="SOGJ01000012">
    <property type="protein sequence ID" value="TFC99829.1"/>
    <property type="molecule type" value="Genomic_DNA"/>
</dbReference>
<dbReference type="PROSITE" id="PS51257">
    <property type="entry name" value="PROKAR_LIPOPROTEIN"/>
    <property type="match status" value="1"/>
</dbReference>